<feature type="domain" description="ZP-C" evidence="9">
    <location>
        <begin position="177"/>
        <end position="229"/>
    </location>
</feature>
<dbReference type="PANTHER" id="PTHR12113:SF31">
    <property type="entry name" value="DICKKOPF N-TERMINAL CYSTEINE-RICH DOMAIN-CONTAINING PROTEIN"/>
    <property type="match status" value="1"/>
</dbReference>
<dbReference type="Proteomes" id="UP001476798">
    <property type="component" value="Unassembled WGS sequence"/>
</dbReference>
<evidence type="ECO:0000313" key="11">
    <source>
        <dbReference type="EMBL" id="MEQ2174979.1"/>
    </source>
</evidence>
<keyword evidence="12" id="KW-1185">Reference proteome</keyword>
<proteinExistence type="inferred from homology"/>
<keyword evidence="6 8" id="KW-0732">Signal</keyword>
<evidence type="ECO:0000256" key="8">
    <source>
        <dbReference type="SAM" id="SignalP"/>
    </source>
</evidence>
<evidence type="ECO:0000256" key="6">
    <source>
        <dbReference type="ARBA" id="ARBA00022729"/>
    </source>
</evidence>
<keyword evidence="3" id="KW-0217">Developmental protein</keyword>
<dbReference type="Gene3D" id="2.60.40.4100">
    <property type="entry name" value="Zona pellucida, ZP-C domain"/>
    <property type="match status" value="1"/>
</dbReference>
<dbReference type="Gene3D" id="2.10.80.10">
    <property type="entry name" value="Lipase, subunit A"/>
    <property type="match status" value="1"/>
</dbReference>
<sequence>MLGKLCPALLFLCFSGTDARIWAWMLNMPHSPPKEEAKALKESTPLAKALTAVCDSDRACGRGFSCDRHFGLCVPLRGEGQYCRRDAQCVRGLTCMFGKCQRSIPNGQEGSRCKADRDCGASMCCARHHGEMVCKKQLVRDESCYVPDGGLAFSINQICPCEEGLLCRENSRQPSRDCPADYTVTIFDNGKDSRSTFKFNSFRFQRLEKVSTVWLHCEVHICDAERLVCQPVSTAVICNHRHDRTAIMSFPFNQG</sequence>
<name>A0ABV0NU99_9TELE</name>
<dbReference type="InterPro" id="IPR039863">
    <property type="entry name" value="DKK1-4"/>
</dbReference>
<evidence type="ECO:0000313" key="12">
    <source>
        <dbReference type="Proteomes" id="UP001476798"/>
    </source>
</evidence>
<dbReference type="PANTHER" id="PTHR12113">
    <property type="entry name" value="DICKKOPF3-LIKE 3"/>
    <property type="match status" value="1"/>
</dbReference>
<feature type="domain" description="Dickkopf N-terminal cysteine-rich" evidence="10">
    <location>
        <begin position="54"/>
        <end position="101"/>
    </location>
</feature>
<evidence type="ECO:0008006" key="13">
    <source>
        <dbReference type="Google" id="ProtNLM"/>
    </source>
</evidence>
<dbReference type="InterPro" id="IPR006796">
    <property type="entry name" value="Dickkopf_N"/>
</dbReference>
<gene>
    <name evidence="11" type="ORF">GOODEAATRI_013357</name>
</gene>
<comment type="subcellular location">
    <subcellularLocation>
        <location evidence="1">Secreted</location>
    </subcellularLocation>
</comment>
<dbReference type="InterPro" id="IPR042235">
    <property type="entry name" value="ZP-C_dom"/>
</dbReference>
<dbReference type="Pfam" id="PF04706">
    <property type="entry name" value="Dickkopf_N"/>
    <property type="match status" value="1"/>
</dbReference>
<dbReference type="EMBL" id="JAHRIO010050870">
    <property type="protein sequence ID" value="MEQ2174979.1"/>
    <property type="molecule type" value="Genomic_DNA"/>
</dbReference>
<organism evidence="11 12">
    <name type="scientific">Goodea atripinnis</name>
    <dbReference type="NCBI Taxonomy" id="208336"/>
    <lineage>
        <taxon>Eukaryota</taxon>
        <taxon>Metazoa</taxon>
        <taxon>Chordata</taxon>
        <taxon>Craniata</taxon>
        <taxon>Vertebrata</taxon>
        <taxon>Euteleostomi</taxon>
        <taxon>Actinopterygii</taxon>
        <taxon>Neopterygii</taxon>
        <taxon>Teleostei</taxon>
        <taxon>Neoteleostei</taxon>
        <taxon>Acanthomorphata</taxon>
        <taxon>Ovalentaria</taxon>
        <taxon>Atherinomorphae</taxon>
        <taxon>Cyprinodontiformes</taxon>
        <taxon>Goodeidae</taxon>
        <taxon>Goodea</taxon>
    </lineage>
</organism>
<comment type="caution">
    <text evidence="11">The sequence shown here is derived from an EMBL/GenBank/DDBJ whole genome shotgun (WGS) entry which is preliminary data.</text>
</comment>
<evidence type="ECO:0000259" key="9">
    <source>
        <dbReference type="Pfam" id="PF00100"/>
    </source>
</evidence>
<keyword evidence="7" id="KW-1015">Disulfide bond</keyword>
<feature type="chain" id="PRO_5047300486" description="Dickkopf N-terminal cysteine-rich domain-containing protein" evidence="8">
    <location>
        <begin position="20"/>
        <end position="255"/>
    </location>
</feature>
<evidence type="ECO:0000256" key="2">
    <source>
        <dbReference type="ARBA" id="ARBA00010842"/>
    </source>
</evidence>
<evidence type="ECO:0000256" key="1">
    <source>
        <dbReference type="ARBA" id="ARBA00004613"/>
    </source>
</evidence>
<accession>A0ABV0NU99</accession>
<keyword evidence="5" id="KW-0879">Wnt signaling pathway</keyword>
<evidence type="ECO:0000256" key="7">
    <source>
        <dbReference type="ARBA" id="ARBA00023157"/>
    </source>
</evidence>
<dbReference type="InterPro" id="IPR055355">
    <property type="entry name" value="ZP-C"/>
</dbReference>
<dbReference type="Pfam" id="PF00100">
    <property type="entry name" value="Zona_pellucida"/>
    <property type="match status" value="1"/>
</dbReference>
<comment type="similarity">
    <text evidence="2">Belongs to the dickkopf family.</text>
</comment>
<evidence type="ECO:0000256" key="3">
    <source>
        <dbReference type="ARBA" id="ARBA00022473"/>
    </source>
</evidence>
<keyword evidence="4" id="KW-0964">Secreted</keyword>
<evidence type="ECO:0000256" key="4">
    <source>
        <dbReference type="ARBA" id="ARBA00022525"/>
    </source>
</evidence>
<feature type="signal peptide" evidence="8">
    <location>
        <begin position="1"/>
        <end position="19"/>
    </location>
</feature>
<evidence type="ECO:0000259" key="10">
    <source>
        <dbReference type="Pfam" id="PF04706"/>
    </source>
</evidence>
<protein>
    <recommendedName>
        <fullName evidence="13">Dickkopf N-terminal cysteine-rich domain-containing protein</fullName>
    </recommendedName>
</protein>
<evidence type="ECO:0000256" key="5">
    <source>
        <dbReference type="ARBA" id="ARBA00022687"/>
    </source>
</evidence>
<reference evidence="11 12" key="1">
    <citation type="submission" date="2021-06" db="EMBL/GenBank/DDBJ databases">
        <authorList>
            <person name="Palmer J.M."/>
        </authorList>
    </citation>
    <scope>NUCLEOTIDE SEQUENCE [LARGE SCALE GENOMIC DNA]</scope>
    <source>
        <strain evidence="11 12">GA_2019</strain>
        <tissue evidence="11">Muscle</tissue>
    </source>
</reference>